<keyword evidence="5" id="KW-0448">Lipopolysaccharide biosynthesis</keyword>
<keyword evidence="1" id="KW-1003">Cell membrane</keyword>
<evidence type="ECO:0000256" key="7">
    <source>
        <dbReference type="ARBA" id="ARBA00023136"/>
    </source>
</evidence>
<dbReference type="InterPro" id="IPR050256">
    <property type="entry name" value="Glycosyltransferase_2"/>
</dbReference>
<keyword evidence="2" id="KW-0328">Glycosyltransferase</keyword>
<evidence type="ECO:0000256" key="1">
    <source>
        <dbReference type="ARBA" id="ARBA00022475"/>
    </source>
</evidence>
<evidence type="ECO:0000313" key="9">
    <source>
        <dbReference type="EMBL" id="EFK96920.1"/>
    </source>
</evidence>
<evidence type="ECO:0000256" key="6">
    <source>
        <dbReference type="ARBA" id="ARBA00022989"/>
    </source>
</evidence>
<gene>
    <name evidence="9" type="ORF">LDC_1046</name>
</gene>
<dbReference type="InterPro" id="IPR001173">
    <property type="entry name" value="Glyco_trans_2-like"/>
</dbReference>
<dbReference type="Gene3D" id="3.90.550.10">
    <property type="entry name" value="Spore Coat Polysaccharide Biosynthesis Protein SpsA, Chain A"/>
    <property type="match status" value="1"/>
</dbReference>
<evidence type="ECO:0000256" key="5">
    <source>
        <dbReference type="ARBA" id="ARBA00022985"/>
    </source>
</evidence>
<dbReference type="EC" id="2.-.-.-" evidence="9"/>
<dbReference type="SUPFAM" id="SSF53448">
    <property type="entry name" value="Nucleotide-diphospho-sugar transferases"/>
    <property type="match status" value="1"/>
</dbReference>
<reference evidence="9" key="2">
    <citation type="journal article" date="2011" name="Microb. Ecol.">
        <title>Taxonomic and Functional Metagenomic Profiling of the Microbial Community in the Anoxic Sediment of a Sub-saline Shallow Lake (Laguna de Carrizo, Central Spain).</title>
        <authorList>
            <person name="Ferrer M."/>
            <person name="Guazzaroni M.E."/>
            <person name="Richter M."/>
            <person name="Garcia-Salamanca A."/>
            <person name="Yarza P."/>
            <person name="Suarez-Suarez A."/>
            <person name="Solano J."/>
            <person name="Alcaide M."/>
            <person name="van Dillewijn P."/>
            <person name="Molina-Henares M.A."/>
            <person name="Lopez-Cortes N."/>
            <person name="Al-Ramahi Y."/>
            <person name="Guerrero C."/>
            <person name="Acosta A."/>
            <person name="de Eugenio L.I."/>
            <person name="Martinez V."/>
            <person name="Marques S."/>
            <person name="Rojo F."/>
            <person name="Santero E."/>
            <person name="Genilloud O."/>
            <person name="Perez-Perez J."/>
            <person name="Rossello-Mora R."/>
            <person name="Ramos J.L."/>
        </authorList>
    </citation>
    <scope>NUCLEOTIDE SEQUENCE</scope>
</reference>
<proteinExistence type="predicted"/>
<dbReference type="PANTHER" id="PTHR48090">
    <property type="entry name" value="UNDECAPRENYL-PHOSPHATE 4-DEOXY-4-FORMAMIDO-L-ARABINOSE TRANSFERASE-RELATED"/>
    <property type="match status" value="1"/>
</dbReference>
<feature type="domain" description="Glycosyltransferase 2-like" evidence="8">
    <location>
        <begin position="2"/>
        <end position="125"/>
    </location>
</feature>
<dbReference type="Pfam" id="PF00535">
    <property type="entry name" value="Glycos_transf_2"/>
    <property type="match status" value="1"/>
</dbReference>
<evidence type="ECO:0000259" key="8">
    <source>
        <dbReference type="Pfam" id="PF00535"/>
    </source>
</evidence>
<dbReference type="InterPro" id="IPR029044">
    <property type="entry name" value="Nucleotide-diphossugar_trans"/>
</dbReference>
<organism evidence="9">
    <name type="scientific">sediment metagenome</name>
    <dbReference type="NCBI Taxonomy" id="749907"/>
    <lineage>
        <taxon>unclassified sequences</taxon>
        <taxon>metagenomes</taxon>
        <taxon>ecological metagenomes</taxon>
    </lineage>
</organism>
<evidence type="ECO:0000256" key="2">
    <source>
        <dbReference type="ARBA" id="ARBA00022676"/>
    </source>
</evidence>
<evidence type="ECO:0000256" key="3">
    <source>
        <dbReference type="ARBA" id="ARBA00022679"/>
    </source>
</evidence>
<dbReference type="CDD" id="cd04179">
    <property type="entry name" value="DPM_DPG-synthase_like"/>
    <property type="match status" value="1"/>
</dbReference>
<keyword evidence="6" id="KW-1133">Transmembrane helix</keyword>
<dbReference type="GO" id="GO:0005886">
    <property type="term" value="C:plasma membrane"/>
    <property type="evidence" value="ECO:0007669"/>
    <property type="project" value="TreeGrafter"/>
</dbReference>
<dbReference type="EMBL" id="ADZX01000381">
    <property type="protein sequence ID" value="EFK96920.1"/>
    <property type="molecule type" value="Genomic_DNA"/>
</dbReference>
<dbReference type="GO" id="GO:0099621">
    <property type="term" value="F:undecaprenyl-phosphate 4-deoxy-4-formamido-L-arabinose transferase activity"/>
    <property type="evidence" value="ECO:0007669"/>
    <property type="project" value="TreeGrafter"/>
</dbReference>
<keyword evidence="7" id="KW-0472">Membrane</keyword>
<dbReference type="AlphaFoldDB" id="D9PHP4"/>
<dbReference type="GO" id="GO:0009103">
    <property type="term" value="P:lipopolysaccharide biosynthetic process"/>
    <property type="evidence" value="ECO:0007669"/>
    <property type="project" value="UniProtKB-KW"/>
</dbReference>
<evidence type="ECO:0000256" key="4">
    <source>
        <dbReference type="ARBA" id="ARBA00022692"/>
    </source>
</evidence>
<keyword evidence="4" id="KW-0812">Transmembrane</keyword>
<keyword evidence="3 9" id="KW-0808">Transferase</keyword>
<protein>
    <submittedName>
        <fullName evidence="9">Glycosyl transferase, family 2</fullName>
        <ecNumber evidence="9">2.-.-.-</ecNumber>
    </submittedName>
</protein>
<feature type="non-terminal residue" evidence="9">
    <location>
        <position position="154"/>
    </location>
</feature>
<comment type="caution">
    <text evidence="9">The sequence shown here is derived from an EMBL/GenBank/DDBJ whole genome shotgun (WGS) entry which is preliminary data.</text>
</comment>
<name>D9PHP4_9ZZZZ</name>
<accession>D9PHP4</accession>
<reference evidence="9" key="1">
    <citation type="submission" date="2010-07" db="EMBL/GenBank/DDBJ databases">
        <authorList>
            <consortium name="CONSOLIDER consortium CSD2007-00005"/>
            <person name="Guazzaroni M.-E."/>
            <person name="Richter M."/>
            <person name="Garcia-Salamanca A."/>
            <person name="Yarza P."/>
            <person name="Ferrer M."/>
        </authorList>
    </citation>
    <scope>NUCLEOTIDE SEQUENCE</scope>
</reference>
<dbReference type="PANTHER" id="PTHR48090:SF3">
    <property type="entry name" value="UNDECAPRENYL-PHOSPHATE 4-DEOXY-4-FORMAMIDO-L-ARABINOSE TRANSFERASE"/>
    <property type="match status" value="1"/>
</dbReference>
<sequence length="154" mass="16852">MFNERENIEETVRRASAMAKEISDDYEIVIADDASTDGSGDLVDEISRKDGRVKSVRLKVNTKFGGALKAGLAAASKDVVIYTDSDFPAKEEDIKKALALLANADVVTAYSLVLKDTSIKRIFMSKVYNFLVRLLFGLHLKDINSGLKFISAGS</sequence>